<feature type="region of interest" description="Disordered" evidence="1">
    <location>
        <begin position="1"/>
        <end position="24"/>
    </location>
</feature>
<accession>A0ABN9T279</accession>
<gene>
    <name evidence="2" type="ORF">PCOR1329_LOCUS34786</name>
</gene>
<protein>
    <submittedName>
        <fullName evidence="2">Uncharacterized protein</fullName>
    </submittedName>
</protein>
<evidence type="ECO:0000313" key="2">
    <source>
        <dbReference type="EMBL" id="CAK0838986.1"/>
    </source>
</evidence>
<dbReference type="EMBL" id="CAUYUJ010014260">
    <property type="protein sequence ID" value="CAK0838986.1"/>
    <property type="molecule type" value="Genomic_DNA"/>
</dbReference>
<keyword evidence="3" id="KW-1185">Reference proteome</keyword>
<sequence length="280" mass="28865">MPTRGEGGEAVRGRGKARSRFGKGVRTRADALARRGLRPPACAVPGSPCFRAVGACRLFVAASSVRRHFQSLAVVLAQPPCSLLEAEVLSYARGALENGCSLEEAAEVLGPFLLDARLARDEAEALELLSAARGGGSTTSGRGRGTDHDREGGLLAAPVSIASLSSCGGAATAGFADELPLEGVQAEARRAGEGAARLSAARRAARASEAVVRALAPGQLLELWGAGADEEAVAILARALRSEWDSWAGGCDPDFLAASFFAYCAESLAEALGTLRRHPS</sequence>
<name>A0ABN9T279_9DINO</name>
<comment type="caution">
    <text evidence="2">The sequence shown here is derived from an EMBL/GenBank/DDBJ whole genome shotgun (WGS) entry which is preliminary data.</text>
</comment>
<evidence type="ECO:0000256" key="1">
    <source>
        <dbReference type="SAM" id="MobiDB-lite"/>
    </source>
</evidence>
<proteinExistence type="predicted"/>
<organism evidence="2 3">
    <name type="scientific">Prorocentrum cordatum</name>
    <dbReference type="NCBI Taxonomy" id="2364126"/>
    <lineage>
        <taxon>Eukaryota</taxon>
        <taxon>Sar</taxon>
        <taxon>Alveolata</taxon>
        <taxon>Dinophyceae</taxon>
        <taxon>Prorocentrales</taxon>
        <taxon>Prorocentraceae</taxon>
        <taxon>Prorocentrum</taxon>
    </lineage>
</organism>
<evidence type="ECO:0000313" key="3">
    <source>
        <dbReference type="Proteomes" id="UP001189429"/>
    </source>
</evidence>
<feature type="compositionally biased region" description="Basic and acidic residues" evidence="1">
    <location>
        <begin position="1"/>
        <end position="12"/>
    </location>
</feature>
<feature type="compositionally biased region" description="Basic residues" evidence="1">
    <location>
        <begin position="13"/>
        <end position="24"/>
    </location>
</feature>
<reference evidence="2" key="1">
    <citation type="submission" date="2023-10" db="EMBL/GenBank/DDBJ databases">
        <authorList>
            <person name="Chen Y."/>
            <person name="Shah S."/>
            <person name="Dougan E. K."/>
            <person name="Thang M."/>
            <person name="Chan C."/>
        </authorList>
    </citation>
    <scope>NUCLEOTIDE SEQUENCE [LARGE SCALE GENOMIC DNA]</scope>
</reference>
<dbReference type="Proteomes" id="UP001189429">
    <property type="component" value="Unassembled WGS sequence"/>
</dbReference>